<sequence length="180" mass="20238">MNCNLTNETCMIDANSDSPPTIENFLRSATEERVIYCFLDMLAERTARIERDAGLVELPALRLENQRLAAENRQLLRRLAAIEPPELTSLLTYLPALFRNVWGTVPPAVVATLARSAEVPRIPSPFPEPTAAEVAASRQQLLQLPAMERARILFACHKLQHQYALVLRTEMTDVLQEFLG</sequence>
<dbReference type="RefSeq" id="WP_182584693.1">
    <property type="nucleotide sequence ID" value="NZ_JABVCQ010000034.1"/>
</dbReference>
<proteinExistence type="predicted"/>
<keyword evidence="2" id="KW-1185">Reference proteome</keyword>
<evidence type="ECO:0000313" key="2">
    <source>
        <dbReference type="Proteomes" id="UP000548632"/>
    </source>
</evidence>
<dbReference type="Proteomes" id="UP000548632">
    <property type="component" value="Unassembled WGS sequence"/>
</dbReference>
<comment type="caution">
    <text evidence="1">The sequence shown here is derived from an EMBL/GenBank/DDBJ whole genome shotgun (WGS) entry which is preliminary data.</text>
</comment>
<reference evidence="1 2" key="1">
    <citation type="journal article" date="2020" name="Arch. Microbiol.">
        <title>The genome sequence of the giant phototrophic gammaproteobacterium Thiospirillum jenense gives insight into its physiological properties and phylogenetic relationships.</title>
        <authorList>
            <person name="Imhoff J.F."/>
            <person name="Meyer T.E."/>
            <person name="Kyndt J.A."/>
        </authorList>
    </citation>
    <scope>NUCLEOTIDE SEQUENCE [LARGE SCALE GENOMIC DNA]</scope>
    <source>
        <strain evidence="1 2">DSM 216</strain>
    </source>
</reference>
<protein>
    <submittedName>
        <fullName evidence="1">Uncharacterized protein</fullName>
    </submittedName>
</protein>
<organism evidence="1 2">
    <name type="scientific">Thiospirillum jenense</name>
    <dbReference type="NCBI Taxonomy" id="1653858"/>
    <lineage>
        <taxon>Bacteria</taxon>
        <taxon>Pseudomonadati</taxon>
        <taxon>Pseudomonadota</taxon>
        <taxon>Gammaproteobacteria</taxon>
        <taxon>Chromatiales</taxon>
        <taxon>Chromatiaceae</taxon>
        <taxon>Thiospirillum</taxon>
    </lineage>
</organism>
<dbReference type="AlphaFoldDB" id="A0A839HK60"/>
<name>A0A839HK60_9GAMM</name>
<gene>
    <name evidence="1" type="ORF">HUK38_12645</name>
</gene>
<accession>A0A839HK60</accession>
<dbReference type="EMBL" id="JABVCQ010000034">
    <property type="protein sequence ID" value="MBB1127067.1"/>
    <property type="molecule type" value="Genomic_DNA"/>
</dbReference>
<evidence type="ECO:0000313" key="1">
    <source>
        <dbReference type="EMBL" id="MBB1127067.1"/>
    </source>
</evidence>